<evidence type="ECO:0008006" key="2">
    <source>
        <dbReference type="Google" id="ProtNLM"/>
    </source>
</evidence>
<gene>
    <name evidence="1" type="ORF">BH720_22560</name>
</gene>
<dbReference type="Pfam" id="PF06051">
    <property type="entry name" value="DUF928"/>
    <property type="match status" value="1"/>
</dbReference>
<reference evidence="1" key="1">
    <citation type="submission" date="2016-09" db="EMBL/GenBank/DDBJ databases">
        <title>Draft genome of thermotolerant cyanobacterium Desertifilum sp. strain IPPAS B-1220.</title>
        <authorList>
            <person name="Sinetova M.A."/>
            <person name="Bolakhan K."/>
            <person name="Zayadan B.K."/>
            <person name="Mironov K.S."/>
            <person name="Ustinova V."/>
            <person name="Kupriyanova E.V."/>
            <person name="Sidorov R.A."/>
            <person name="Skrypnik A.N."/>
            <person name="Gogoleva N.E."/>
            <person name="Gogolev Y.V."/>
            <person name="Los D.A."/>
        </authorList>
    </citation>
    <scope>NUCLEOTIDE SEQUENCE [LARGE SCALE GENOMIC DNA]</scope>
    <source>
        <strain evidence="1">IPPAS B-1220</strain>
    </source>
</reference>
<dbReference type="STRING" id="1781255.BH720_22560"/>
<dbReference type="OrthoDB" id="445469at2"/>
<name>A0A1E5QE36_9CYAN</name>
<dbReference type="EMBL" id="MJGC01000109">
    <property type="protein sequence ID" value="OEJ72918.1"/>
    <property type="molecule type" value="Genomic_DNA"/>
</dbReference>
<proteinExistence type="predicted"/>
<comment type="caution">
    <text evidence="1">The sequence shown here is derived from an EMBL/GenBank/DDBJ whole genome shotgun (WGS) entry which is preliminary data.</text>
</comment>
<sequence>MDYQHLQTLKKASLAIVLGLLTCNWPLQAAFAIELNLPNNPSFPTRRTGSSTRCPCLGPSLLEIQAIVPKSLVGTTTLVSPTFHVYIPPNHAYGARFGIEDEHGKIIYETVLDRPIPAGVVSFTLPTTPDAPVLEVEKNYYWYFQIMCEKNGYGDFAEGWIQRVELSDTQKQELAAASPSDRINLYAKAGLWYELLDTVVQLRRQQPVDSPLTATLTTQWANILSHEKVELQNWAKEPLASCCD</sequence>
<accession>A0A1E5QE36</accession>
<dbReference type="AlphaFoldDB" id="A0A1E5QE36"/>
<dbReference type="InterPro" id="IPR010328">
    <property type="entry name" value="DUF928"/>
</dbReference>
<evidence type="ECO:0000313" key="1">
    <source>
        <dbReference type="EMBL" id="OEJ72918.1"/>
    </source>
</evidence>
<dbReference type="RefSeq" id="WP_069969477.1">
    <property type="nucleotide sequence ID" value="NZ_CM124774.1"/>
</dbReference>
<organism evidence="1">
    <name type="scientific">Desertifilum tharense IPPAS B-1220</name>
    <dbReference type="NCBI Taxonomy" id="1781255"/>
    <lineage>
        <taxon>Bacteria</taxon>
        <taxon>Bacillati</taxon>
        <taxon>Cyanobacteriota</taxon>
        <taxon>Cyanophyceae</taxon>
        <taxon>Desertifilales</taxon>
        <taxon>Desertifilaceae</taxon>
        <taxon>Desertifilum</taxon>
    </lineage>
</organism>
<protein>
    <recommendedName>
        <fullName evidence="2">DUF928 domain-containing protein</fullName>
    </recommendedName>
</protein>